<dbReference type="PANTHER" id="PTHR46268:SF6">
    <property type="entry name" value="UNIVERSAL STRESS PROTEIN UP12"/>
    <property type="match status" value="1"/>
</dbReference>
<dbReference type="RefSeq" id="WP_264795439.1">
    <property type="nucleotide sequence ID" value="NZ_BRVS01000007.1"/>
</dbReference>
<gene>
    <name evidence="3" type="ORF">AHIS1636_17390</name>
</gene>
<dbReference type="Pfam" id="PF00582">
    <property type="entry name" value="Usp"/>
    <property type="match status" value="1"/>
</dbReference>
<feature type="domain" description="UspA" evidence="2">
    <location>
        <begin position="22"/>
        <end position="153"/>
    </location>
</feature>
<dbReference type="Proteomes" id="UP001209654">
    <property type="component" value="Unassembled WGS sequence"/>
</dbReference>
<dbReference type="InterPro" id="IPR014729">
    <property type="entry name" value="Rossmann-like_a/b/a_fold"/>
</dbReference>
<dbReference type="PRINTS" id="PR01438">
    <property type="entry name" value="UNVRSLSTRESS"/>
</dbReference>
<reference evidence="3 4" key="1">
    <citation type="journal article" date="2023" name="Int. J. Syst. Evol. Microbiol.">
        <title>Arthrobacter mangrovi sp. nov., an actinobacterium isolated from the rhizosphere of a mangrove.</title>
        <authorList>
            <person name="Hamada M."/>
            <person name="Saitou S."/>
            <person name="Enomoto N."/>
            <person name="Nanri K."/>
            <person name="Hidaka K."/>
            <person name="Miura T."/>
            <person name="Tamura T."/>
        </authorList>
    </citation>
    <scope>NUCLEOTIDE SEQUENCE [LARGE SCALE GENOMIC DNA]</scope>
    <source>
        <strain evidence="3 4">NBRC 112813</strain>
    </source>
</reference>
<keyword evidence="4" id="KW-1185">Reference proteome</keyword>
<proteinExistence type="inferred from homology"/>
<dbReference type="PANTHER" id="PTHR46268">
    <property type="entry name" value="STRESS RESPONSE PROTEIN NHAX"/>
    <property type="match status" value="1"/>
</dbReference>
<evidence type="ECO:0000259" key="2">
    <source>
        <dbReference type="Pfam" id="PF00582"/>
    </source>
</evidence>
<organism evidence="3 4">
    <name type="scientific">Arthrobacter mangrovi</name>
    <dbReference type="NCBI Taxonomy" id="2966350"/>
    <lineage>
        <taxon>Bacteria</taxon>
        <taxon>Bacillati</taxon>
        <taxon>Actinomycetota</taxon>
        <taxon>Actinomycetes</taxon>
        <taxon>Micrococcales</taxon>
        <taxon>Micrococcaceae</taxon>
        <taxon>Arthrobacter</taxon>
    </lineage>
</organism>
<name>A0ABQ5MTI2_9MICC</name>
<protein>
    <submittedName>
        <fullName evidence="3">Universal stress protein</fullName>
    </submittedName>
</protein>
<dbReference type="CDD" id="cd00293">
    <property type="entry name" value="USP-like"/>
    <property type="match status" value="1"/>
</dbReference>
<evidence type="ECO:0000256" key="1">
    <source>
        <dbReference type="ARBA" id="ARBA00008791"/>
    </source>
</evidence>
<dbReference type="Gene3D" id="3.40.50.620">
    <property type="entry name" value="HUPs"/>
    <property type="match status" value="1"/>
</dbReference>
<evidence type="ECO:0000313" key="3">
    <source>
        <dbReference type="EMBL" id="GLB67299.1"/>
    </source>
</evidence>
<comment type="caution">
    <text evidence="3">The sequence shown here is derived from an EMBL/GenBank/DDBJ whole genome shotgun (WGS) entry which is preliminary data.</text>
</comment>
<dbReference type="InterPro" id="IPR006015">
    <property type="entry name" value="Universal_stress_UspA"/>
</dbReference>
<dbReference type="SUPFAM" id="SSF52402">
    <property type="entry name" value="Adenine nucleotide alpha hydrolases-like"/>
    <property type="match status" value="1"/>
</dbReference>
<sequence>MAETGEAPTPGQSAGEPAGGLIVVGVDGSPLSIAALRYAGRLAESLGCTIEALAVWQYHMALGTFTPLDWTPEEDTRELLDQAVREAFGSDPPAGLRRTVRQGHAASVLAKAGAGADMLIVGSRGHGGFAGMLLGSVSASVSAHARCPVLIIHPEPAPKK</sequence>
<accession>A0ABQ5MTI2</accession>
<evidence type="ECO:0000313" key="4">
    <source>
        <dbReference type="Proteomes" id="UP001209654"/>
    </source>
</evidence>
<comment type="similarity">
    <text evidence="1">Belongs to the universal stress protein A family.</text>
</comment>
<dbReference type="EMBL" id="BRVS01000007">
    <property type="protein sequence ID" value="GLB67299.1"/>
    <property type="molecule type" value="Genomic_DNA"/>
</dbReference>
<dbReference type="InterPro" id="IPR006016">
    <property type="entry name" value="UspA"/>
</dbReference>